<reference evidence="2" key="3">
    <citation type="submission" date="2020-05" db="UniProtKB">
        <authorList>
            <consortium name="EnsemblMetazoa"/>
        </authorList>
    </citation>
    <scope>IDENTIFICATION</scope>
    <source>
        <strain evidence="2">Jacobina</strain>
    </source>
</reference>
<evidence type="ECO:0000313" key="3">
    <source>
        <dbReference type="Proteomes" id="UP000092461"/>
    </source>
</evidence>
<organism evidence="2 3">
    <name type="scientific">Lutzomyia longipalpis</name>
    <name type="common">Sand fly</name>
    <dbReference type="NCBI Taxonomy" id="7200"/>
    <lineage>
        <taxon>Eukaryota</taxon>
        <taxon>Metazoa</taxon>
        <taxon>Ecdysozoa</taxon>
        <taxon>Arthropoda</taxon>
        <taxon>Hexapoda</taxon>
        <taxon>Insecta</taxon>
        <taxon>Pterygota</taxon>
        <taxon>Neoptera</taxon>
        <taxon>Endopterygota</taxon>
        <taxon>Diptera</taxon>
        <taxon>Nematocera</taxon>
        <taxon>Psychodoidea</taxon>
        <taxon>Psychodidae</taxon>
        <taxon>Lutzomyia</taxon>
        <taxon>Lutzomyia</taxon>
    </lineage>
</organism>
<protein>
    <recommendedName>
        <fullName evidence="4">DUF4806 domain-containing protein</fullName>
    </recommendedName>
</protein>
<dbReference type="EnsemblMetazoa" id="LLOJ005833-RA">
    <property type="protein sequence ID" value="LLOJ005833-PA"/>
    <property type="gene ID" value="LLOJ005833"/>
</dbReference>
<dbReference type="VEuPathDB" id="VectorBase:LLOJ005833"/>
<proteinExistence type="predicted"/>
<reference evidence="1" key="2">
    <citation type="journal article" date="2020" name="BMC">
        <title>Leishmania infection induces a limited differential gene expression in the sand fly midgut.</title>
        <authorList>
            <person name="Coutinho-Abreu I.V."/>
            <person name="Serafim T.D."/>
            <person name="Meneses C."/>
            <person name="Kamhawi S."/>
            <person name="Oliveira F."/>
            <person name="Valenzuela J.G."/>
        </authorList>
    </citation>
    <scope>NUCLEOTIDE SEQUENCE</scope>
    <source>
        <strain evidence="1">Jacobina</strain>
        <tissue evidence="1">Midgut</tissue>
    </source>
</reference>
<dbReference type="EMBL" id="GITU01010328">
    <property type="protein sequence ID" value="MBC1179031.1"/>
    <property type="molecule type" value="Transcribed_RNA"/>
</dbReference>
<reference evidence="3" key="1">
    <citation type="submission" date="2012-05" db="EMBL/GenBank/DDBJ databases">
        <title>Whole Genome Assembly of Lutzomyia longipalpis.</title>
        <authorList>
            <person name="Richards S."/>
            <person name="Qu C."/>
            <person name="Dillon R."/>
            <person name="Worley K."/>
            <person name="Scherer S."/>
            <person name="Batterton M."/>
            <person name="Taylor A."/>
            <person name="Hawes A."/>
            <person name="Hernandez B."/>
            <person name="Kovar C."/>
            <person name="Mandapat C."/>
            <person name="Pham C."/>
            <person name="Qu C."/>
            <person name="Jing C."/>
            <person name="Bess C."/>
            <person name="Bandaranaike D."/>
            <person name="Ngo D."/>
            <person name="Ongeri F."/>
            <person name="Arias F."/>
            <person name="Lara F."/>
            <person name="Weissenberger G."/>
            <person name="Kamau G."/>
            <person name="Han H."/>
            <person name="Shen H."/>
            <person name="Dinh H."/>
            <person name="Khalil I."/>
            <person name="Jones J."/>
            <person name="Shafer J."/>
            <person name="Jayaseelan J."/>
            <person name="Quiroz J."/>
            <person name="Blankenburg K."/>
            <person name="Nguyen L."/>
            <person name="Jackson L."/>
            <person name="Francisco L."/>
            <person name="Tang L.-Y."/>
            <person name="Pu L.-L."/>
            <person name="Perales L."/>
            <person name="Lorensuhewa L."/>
            <person name="Munidasa M."/>
            <person name="Coyle M."/>
            <person name="Taylor M."/>
            <person name="Puazo M."/>
            <person name="Firestine M."/>
            <person name="Scheel M."/>
            <person name="Javaid M."/>
            <person name="Wang M."/>
            <person name="Li M."/>
            <person name="Tabassum N."/>
            <person name="Saada N."/>
            <person name="Osuji N."/>
            <person name="Aqrawi P."/>
            <person name="Fu Q."/>
            <person name="Thornton R."/>
            <person name="Raj R."/>
            <person name="Goodspeed R."/>
            <person name="Mata R."/>
            <person name="Najjar R."/>
            <person name="Gubbala S."/>
            <person name="Lee S."/>
            <person name="Denson S."/>
            <person name="Patil S."/>
            <person name="Macmil S."/>
            <person name="Qi S."/>
            <person name="Matskevitch T."/>
            <person name="Palculict T."/>
            <person name="Mathew T."/>
            <person name="Vee V."/>
            <person name="Velamala V."/>
            <person name="Korchina V."/>
            <person name="Cai W."/>
            <person name="Liu W."/>
            <person name="Dai W."/>
            <person name="Zou X."/>
            <person name="Zhu Y."/>
            <person name="Zhang Y."/>
            <person name="Wu Y.-Q."/>
            <person name="Xin Y."/>
            <person name="Nazarath L."/>
            <person name="Kovar C."/>
            <person name="Han Y."/>
            <person name="Muzny D."/>
            <person name="Gibbs R."/>
        </authorList>
    </citation>
    <scope>NUCLEOTIDE SEQUENCE [LARGE SCALE GENOMIC DNA]</scope>
    <source>
        <strain evidence="3">Jacobina</strain>
    </source>
</reference>
<evidence type="ECO:0000313" key="2">
    <source>
        <dbReference type="EnsemblMetazoa" id="LLOJ005833-PA"/>
    </source>
</evidence>
<evidence type="ECO:0008006" key="4">
    <source>
        <dbReference type="Google" id="ProtNLM"/>
    </source>
</evidence>
<sequence>MSLAKKVKRENLNYIDLLQQSIENTEEAGGGDPLSEQIIEEEEMVVEEEQYSSGDHHDKKVVDLVDSFDVSVDNQYEISAGAAKADGGRDGESDDEIRITVKRKKSRGGGHAPDTATLNDIYMLLLSMDKRISNIEKWMKNTTGNGSLSINNTSVITKLLPMKTVQELKEFDDLLEEPEFENAYISFVQNAELKDLMDDNVIINFNYSGVHKKLALKSYRFIQVWKDNSNLPESEFAKNLKIEIGAAHNRHHSRRARLRKSAGGSS</sequence>
<keyword evidence="3" id="KW-1185">Reference proteome</keyword>
<dbReference type="AlphaFoldDB" id="A0A1B0CME5"/>
<name>A0A1B0CME5_LUTLO</name>
<dbReference type="Proteomes" id="UP000092461">
    <property type="component" value="Unassembled WGS sequence"/>
</dbReference>
<dbReference type="EMBL" id="AJWK01018614">
    <property type="status" value="NOT_ANNOTATED_CDS"/>
    <property type="molecule type" value="Genomic_DNA"/>
</dbReference>
<evidence type="ECO:0000313" key="1">
    <source>
        <dbReference type="EMBL" id="MBC1179031.1"/>
    </source>
</evidence>
<accession>A0A1B0CME5</accession>
<dbReference type="VEuPathDB" id="VectorBase:LLONM1_001709"/>